<evidence type="ECO:0000256" key="10">
    <source>
        <dbReference type="PROSITE-ProRule" id="PRU01360"/>
    </source>
</evidence>
<dbReference type="Pfam" id="PF07715">
    <property type="entry name" value="Plug"/>
    <property type="match status" value="1"/>
</dbReference>
<keyword evidence="8 15" id="KW-0675">Receptor</keyword>
<dbReference type="InterPro" id="IPR036942">
    <property type="entry name" value="Beta-barrel_TonB_sf"/>
</dbReference>
<comment type="subcellular location">
    <subcellularLocation>
        <location evidence="1 10">Cell outer membrane</location>
        <topology evidence="1 10">Multi-pass membrane protein</topology>
    </subcellularLocation>
</comment>
<dbReference type="Gene3D" id="2.40.170.20">
    <property type="entry name" value="TonB-dependent receptor, beta-barrel domain"/>
    <property type="match status" value="1"/>
</dbReference>
<dbReference type="NCBIfam" id="TIGR04057">
    <property type="entry name" value="SusC_RagA_signa"/>
    <property type="match status" value="1"/>
</dbReference>
<gene>
    <name evidence="15" type="primary">fepA_9</name>
    <name evidence="15" type="ORF">ERS852429_03283</name>
    <name evidence="16" type="ORF">GKD68_05005</name>
    <name evidence="17" type="ORF">GKD70_12375</name>
</gene>
<evidence type="ECO:0000256" key="7">
    <source>
        <dbReference type="ARBA" id="ARBA00023136"/>
    </source>
</evidence>
<organism evidence="15 18">
    <name type="scientific">Parabacteroides distasonis</name>
    <dbReference type="NCBI Taxonomy" id="823"/>
    <lineage>
        <taxon>Bacteria</taxon>
        <taxon>Pseudomonadati</taxon>
        <taxon>Bacteroidota</taxon>
        <taxon>Bacteroidia</taxon>
        <taxon>Bacteroidales</taxon>
        <taxon>Tannerellaceae</taxon>
        <taxon>Parabacteroides</taxon>
    </lineage>
</organism>
<dbReference type="Gene3D" id="2.60.40.1120">
    <property type="entry name" value="Carboxypeptidase-like, regulatory domain"/>
    <property type="match status" value="1"/>
</dbReference>
<dbReference type="AlphaFoldDB" id="A0A173VRU9"/>
<dbReference type="Proteomes" id="UP000095591">
    <property type="component" value="Unassembled WGS sequence"/>
</dbReference>
<dbReference type="InterPro" id="IPR037066">
    <property type="entry name" value="Plug_dom_sf"/>
</dbReference>
<dbReference type="InterPro" id="IPR000531">
    <property type="entry name" value="Beta-barrel_TonB"/>
</dbReference>
<keyword evidence="5 12" id="KW-0732">Signal</keyword>
<keyword evidence="9 10" id="KW-0998">Cell outer membrane</keyword>
<dbReference type="EMBL" id="WKMO01000010">
    <property type="protein sequence ID" value="MSB74063.1"/>
    <property type="molecule type" value="Genomic_DNA"/>
</dbReference>
<dbReference type="Gene3D" id="2.170.130.10">
    <property type="entry name" value="TonB-dependent receptor, plug domain"/>
    <property type="match status" value="1"/>
</dbReference>
<evidence type="ECO:0000256" key="6">
    <source>
        <dbReference type="ARBA" id="ARBA00023077"/>
    </source>
</evidence>
<dbReference type="Proteomes" id="UP000432516">
    <property type="component" value="Unassembled WGS sequence"/>
</dbReference>
<evidence type="ECO:0000256" key="3">
    <source>
        <dbReference type="ARBA" id="ARBA00022452"/>
    </source>
</evidence>
<dbReference type="InterPro" id="IPR008969">
    <property type="entry name" value="CarboxyPept-like_regulatory"/>
</dbReference>
<dbReference type="RefSeq" id="WP_005854760.1">
    <property type="nucleotide sequence ID" value="NZ_BQOC01000001.1"/>
</dbReference>
<dbReference type="OrthoDB" id="9768177at2"/>
<evidence type="ECO:0000259" key="14">
    <source>
        <dbReference type="Pfam" id="PF07715"/>
    </source>
</evidence>
<evidence type="ECO:0000313" key="18">
    <source>
        <dbReference type="Proteomes" id="UP000095591"/>
    </source>
</evidence>
<dbReference type="SUPFAM" id="SSF49464">
    <property type="entry name" value="Carboxypeptidase regulatory domain-like"/>
    <property type="match status" value="1"/>
</dbReference>
<dbReference type="Pfam" id="PF00593">
    <property type="entry name" value="TonB_dep_Rec_b-barrel"/>
    <property type="match status" value="1"/>
</dbReference>
<protein>
    <submittedName>
        <fullName evidence="15">Enterobactin outer-membrane receptor</fullName>
    </submittedName>
    <submittedName>
        <fullName evidence="16">SusC/RagA family TonB-linked outer membrane protein</fullName>
    </submittedName>
</protein>
<evidence type="ECO:0000313" key="17">
    <source>
        <dbReference type="EMBL" id="MSB74063.1"/>
    </source>
</evidence>
<reference evidence="15 18" key="1">
    <citation type="submission" date="2015-09" db="EMBL/GenBank/DDBJ databases">
        <authorList>
            <consortium name="Pathogen Informatics"/>
        </authorList>
    </citation>
    <scope>NUCLEOTIDE SEQUENCE [LARGE SCALE GENOMIC DNA]</scope>
    <source>
        <strain evidence="15 18">2789STDY5608872</strain>
    </source>
</reference>
<keyword evidence="7 10" id="KW-0472">Membrane</keyword>
<evidence type="ECO:0000256" key="4">
    <source>
        <dbReference type="ARBA" id="ARBA00022692"/>
    </source>
</evidence>
<keyword evidence="3 10" id="KW-1134">Transmembrane beta strand</keyword>
<evidence type="ECO:0000313" key="16">
    <source>
        <dbReference type="EMBL" id="MRZ54109.1"/>
    </source>
</evidence>
<dbReference type="InterPro" id="IPR023996">
    <property type="entry name" value="TonB-dep_OMP_SusC/RagA"/>
</dbReference>
<evidence type="ECO:0000259" key="13">
    <source>
        <dbReference type="Pfam" id="PF00593"/>
    </source>
</evidence>
<evidence type="ECO:0000256" key="11">
    <source>
        <dbReference type="RuleBase" id="RU003357"/>
    </source>
</evidence>
<sequence>MRNVKTWGILFLCLLLLPGVAYAQKRQIEGTVISQEDKEPLIGATVIVKGSLSGAETDLDGHFTLEVDPDAKFIIVDYIGMKQTQVPIPKSGILNVALQPEAMNLDEVVVTGYGNFSRSSFTGSANTLRADLLKEMPVVSIEQKLQGMTSGVNITGSSGQPGANASIRIRGMGSFNASNEPLFVIDGVPVTSGNLSTGSGSEASYMNNAKTNIMSTINPSDIENITVIKDAAAASLYGSRAANGVILITTKQGSKGRTRVTLNASTGFSDAAVDFRPTLNGEQRRELLYEGLVNYAQDQIAKDPASFTQTPEEYANANIGAYTSVPALGYTDWKDVLMRQAVHQNYEASVSGGSENTTVYSSLGYQKQEGLVENSSMERYSGRFNVQQKIGKRGEAGANLMFSQVNQEMNEERTSSINPFYCMAVATPPSYPVFNEDGSYANTYPGTNVNPLRDMRTDYNRVRMTRIFGTAHGAVEIIKGLKLKEVLSYDYSIQKDARYFNALSGAGPKSGSDAQSSKGFIEYGKLISSTSLNYVRTFANKHHLDVLAAYEAESFQTDKAAGEKSKMPSDQLFEPDNAAVINSFVSSTQDYRLLSYLTRLNYDYDNRYYIAGSFRRDGSSRLAPEHRWGNFWSVSGMWHLGAEDFMKAVKPVLSDVKIRASYGVNGNQPGSYYGYMGLYSYGKNYMDNPGSYESTQANPNLKWEKNYNMNLGLDLAFIDRIFVTLEYYNRDTKDLLYNRPISATTGFLNYLGNLGQLNNKGVELEVRSLNISNADFNWTTVLNLTHNKNKIVALDGNLDQVVESSWFIRKIGLPFNTFYVKEFAGVDPSSGNALYYKNTEDENGNLDRTLTQDVNEAQAVPYKQVDPKISGGLTNILSYKWFDLAFTLSYSLGGYSFDKTGTYIETDGASEGNRNLPIYELDRWQKPGDITDIPRFVLGRSDKVSGGSSRFVHSTDHLRLKNLTFGFTLPHNWTDKVLLDKVRVYFSGSNLLTWAKWKQYDPEVPVSGEVFCETPPMRTFSFGVEVNF</sequence>
<dbReference type="InterPro" id="IPR012910">
    <property type="entry name" value="Plug_dom"/>
</dbReference>
<evidence type="ECO:0000256" key="2">
    <source>
        <dbReference type="ARBA" id="ARBA00022448"/>
    </source>
</evidence>
<name>A0A173VRU9_PARDI</name>
<feature type="signal peptide" evidence="12">
    <location>
        <begin position="1"/>
        <end position="23"/>
    </location>
</feature>
<dbReference type="InterPro" id="IPR023997">
    <property type="entry name" value="TonB-dep_OMP_SusC/RagA_CS"/>
</dbReference>
<dbReference type="PANTHER" id="PTHR30069">
    <property type="entry name" value="TONB-DEPENDENT OUTER MEMBRANE RECEPTOR"/>
    <property type="match status" value="1"/>
</dbReference>
<keyword evidence="6 11" id="KW-0798">TonB box</keyword>
<dbReference type="FunFam" id="2.170.130.10:FF:000008">
    <property type="entry name" value="SusC/RagA family TonB-linked outer membrane protein"/>
    <property type="match status" value="1"/>
</dbReference>
<feature type="domain" description="TonB-dependent receptor plug" evidence="14">
    <location>
        <begin position="120"/>
        <end position="245"/>
    </location>
</feature>
<feature type="domain" description="TonB-dependent receptor-like beta-barrel" evidence="13">
    <location>
        <begin position="434"/>
        <end position="847"/>
    </location>
</feature>
<dbReference type="EMBL" id="WKNE01000003">
    <property type="protein sequence ID" value="MRZ54109.1"/>
    <property type="molecule type" value="Genomic_DNA"/>
</dbReference>
<dbReference type="GO" id="GO:0044718">
    <property type="term" value="P:siderophore transmembrane transport"/>
    <property type="evidence" value="ECO:0007669"/>
    <property type="project" value="TreeGrafter"/>
</dbReference>
<dbReference type="PROSITE" id="PS52016">
    <property type="entry name" value="TONB_DEPENDENT_REC_3"/>
    <property type="match status" value="1"/>
</dbReference>
<dbReference type="SUPFAM" id="SSF56935">
    <property type="entry name" value="Porins"/>
    <property type="match status" value="1"/>
</dbReference>
<evidence type="ECO:0000313" key="15">
    <source>
        <dbReference type="EMBL" id="CUN28668.1"/>
    </source>
</evidence>
<evidence type="ECO:0000256" key="12">
    <source>
        <dbReference type="SAM" id="SignalP"/>
    </source>
</evidence>
<dbReference type="Proteomes" id="UP000441609">
    <property type="component" value="Unassembled WGS sequence"/>
</dbReference>
<proteinExistence type="inferred from homology"/>
<evidence type="ECO:0000313" key="19">
    <source>
        <dbReference type="Proteomes" id="UP000432516"/>
    </source>
</evidence>
<dbReference type="Pfam" id="PF13715">
    <property type="entry name" value="CarbopepD_reg_2"/>
    <property type="match status" value="1"/>
</dbReference>
<evidence type="ECO:0000256" key="9">
    <source>
        <dbReference type="ARBA" id="ARBA00023237"/>
    </source>
</evidence>
<dbReference type="GO" id="GO:0015344">
    <property type="term" value="F:siderophore uptake transmembrane transporter activity"/>
    <property type="evidence" value="ECO:0007669"/>
    <property type="project" value="TreeGrafter"/>
</dbReference>
<evidence type="ECO:0000256" key="8">
    <source>
        <dbReference type="ARBA" id="ARBA00023170"/>
    </source>
</evidence>
<evidence type="ECO:0000256" key="1">
    <source>
        <dbReference type="ARBA" id="ARBA00004571"/>
    </source>
</evidence>
<comment type="similarity">
    <text evidence="10 11">Belongs to the TonB-dependent receptor family.</text>
</comment>
<feature type="chain" id="PRO_5039781394" evidence="12">
    <location>
        <begin position="24"/>
        <end position="1028"/>
    </location>
</feature>
<keyword evidence="2 10" id="KW-0813">Transport</keyword>
<evidence type="ECO:0000256" key="5">
    <source>
        <dbReference type="ARBA" id="ARBA00022729"/>
    </source>
</evidence>
<dbReference type="NCBIfam" id="TIGR04056">
    <property type="entry name" value="OMP_RagA_SusC"/>
    <property type="match status" value="1"/>
</dbReference>
<keyword evidence="4 10" id="KW-0812">Transmembrane</keyword>
<accession>A0A173VRU9</accession>
<reference evidence="19 20" key="2">
    <citation type="journal article" date="2019" name="Nat. Med.">
        <title>A library of human gut bacterial isolates paired with longitudinal multiomics data enables mechanistic microbiome research.</title>
        <authorList>
            <person name="Poyet M."/>
            <person name="Groussin M."/>
            <person name="Gibbons S.M."/>
            <person name="Avila-Pacheco J."/>
            <person name="Jiang X."/>
            <person name="Kearney S.M."/>
            <person name="Perrotta A.R."/>
            <person name="Berdy B."/>
            <person name="Zhao S."/>
            <person name="Lieberman T.D."/>
            <person name="Swanson P.K."/>
            <person name="Smith M."/>
            <person name="Roesemann S."/>
            <person name="Alexander J.E."/>
            <person name="Rich S.A."/>
            <person name="Livny J."/>
            <person name="Vlamakis H."/>
            <person name="Clish C."/>
            <person name="Bullock K."/>
            <person name="Deik A."/>
            <person name="Scott J."/>
            <person name="Pierce K.A."/>
            <person name="Xavier R.J."/>
            <person name="Alm E.J."/>
        </authorList>
    </citation>
    <scope>NUCLEOTIDE SEQUENCE [LARGE SCALE GENOMIC DNA]</scope>
    <source>
        <strain evidence="16 19">BIOML-A2</strain>
        <strain evidence="17 20">BIOML-A20</strain>
    </source>
</reference>
<dbReference type="PANTHER" id="PTHR30069:SF29">
    <property type="entry name" value="HEMOGLOBIN AND HEMOGLOBIN-HAPTOGLOBIN-BINDING PROTEIN 1-RELATED"/>
    <property type="match status" value="1"/>
</dbReference>
<dbReference type="InterPro" id="IPR039426">
    <property type="entry name" value="TonB-dep_rcpt-like"/>
</dbReference>
<dbReference type="EMBL" id="CYXP01000008">
    <property type="protein sequence ID" value="CUN28668.1"/>
    <property type="molecule type" value="Genomic_DNA"/>
</dbReference>
<dbReference type="GO" id="GO:0009279">
    <property type="term" value="C:cell outer membrane"/>
    <property type="evidence" value="ECO:0007669"/>
    <property type="project" value="UniProtKB-SubCell"/>
</dbReference>
<evidence type="ECO:0000313" key="20">
    <source>
        <dbReference type="Proteomes" id="UP000441609"/>
    </source>
</evidence>